<evidence type="ECO:0000313" key="7">
    <source>
        <dbReference type="EMBL" id="CAG8606813.1"/>
    </source>
</evidence>
<dbReference type="OrthoDB" id="191139at2759"/>
<dbReference type="GO" id="GO:0055085">
    <property type="term" value="P:transmembrane transport"/>
    <property type="evidence" value="ECO:0007669"/>
    <property type="project" value="InterPro"/>
</dbReference>
<evidence type="ECO:0000256" key="3">
    <source>
        <dbReference type="ARBA" id="ARBA00022989"/>
    </source>
</evidence>
<proteinExistence type="predicted"/>
<evidence type="ECO:0000256" key="1">
    <source>
        <dbReference type="ARBA" id="ARBA00004141"/>
    </source>
</evidence>
<comment type="caution">
    <text evidence="7">The sequence shown here is derived from an EMBL/GenBank/DDBJ whole genome shotgun (WGS) entry which is preliminary data.</text>
</comment>
<keyword evidence="4 6" id="KW-0472">Membrane</keyword>
<dbReference type="GO" id="GO:0016020">
    <property type="term" value="C:membrane"/>
    <property type="evidence" value="ECO:0007669"/>
    <property type="project" value="UniProtKB-SubCell"/>
</dbReference>
<accession>A0A9N9CKH9</accession>
<evidence type="ECO:0000313" key="8">
    <source>
        <dbReference type="Proteomes" id="UP000789342"/>
    </source>
</evidence>
<feature type="transmembrane region" description="Helical" evidence="6">
    <location>
        <begin position="76"/>
        <end position="97"/>
    </location>
</feature>
<dbReference type="PANTHER" id="PTHR31794:SF4">
    <property type="entry name" value="AUXIN EFFLUX TRANSPORTER FAMILY PROTEIN (EUROFUNG)"/>
    <property type="match status" value="1"/>
</dbReference>
<feature type="transmembrane region" description="Helical" evidence="6">
    <location>
        <begin position="356"/>
        <end position="377"/>
    </location>
</feature>
<protein>
    <submittedName>
        <fullName evidence="7">9041_t:CDS:1</fullName>
    </submittedName>
</protein>
<reference evidence="7" key="1">
    <citation type="submission" date="2021-06" db="EMBL/GenBank/DDBJ databases">
        <authorList>
            <person name="Kallberg Y."/>
            <person name="Tangrot J."/>
            <person name="Rosling A."/>
        </authorList>
    </citation>
    <scope>NUCLEOTIDE SEQUENCE</scope>
    <source>
        <strain evidence="7">CL551</strain>
    </source>
</reference>
<keyword evidence="3 6" id="KW-1133">Transmembrane helix</keyword>
<keyword evidence="8" id="KW-1185">Reference proteome</keyword>
<sequence length="415" mass="45586">MFDSNLVDYTTILFASINSTLHVLLICFIGYVAAKYGIITPEIEKGLAGLIIKIFMPCLLFSNIGDLDVETLIKLWIIPVAFFTFVSISGTLGFIGGKLLRLNSPNTRFICTAIIFNNVTSLSLGLLKSLSKTKVIGLLALREDETPSEIEKRGISYVLLVTLWTNLLRWSLGTYLLRKESDECDENENKHNNDSDNLSLNSSCAPKGHDNQSEVISISVESLPPDESTPLVPQAKQPSSTWKKIKISIGKIINPPLCAALLAVVVGVTPFLKSSFFGRDAPLTLVSSVVESFGSLSVPLTLFTLGAQLKSIPRSKNKEMFPSITYVMTSRFIIMPIIALIIVLSTRHLYMQDPMLLFVLVMLACGPPAVNCMNLTHFTGTFKEEMATLLFYSYIAAAPMITLLVMGLLSTIKTT</sequence>
<keyword evidence="2 6" id="KW-0812">Transmembrane</keyword>
<organism evidence="7 8">
    <name type="scientific">Acaulospora morrowiae</name>
    <dbReference type="NCBI Taxonomy" id="94023"/>
    <lineage>
        <taxon>Eukaryota</taxon>
        <taxon>Fungi</taxon>
        <taxon>Fungi incertae sedis</taxon>
        <taxon>Mucoromycota</taxon>
        <taxon>Glomeromycotina</taxon>
        <taxon>Glomeromycetes</taxon>
        <taxon>Diversisporales</taxon>
        <taxon>Acaulosporaceae</taxon>
        <taxon>Acaulospora</taxon>
    </lineage>
</organism>
<feature type="compositionally biased region" description="Basic and acidic residues" evidence="5">
    <location>
        <begin position="185"/>
        <end position="194"/>
    </location>
</feature>
<feature type="transmembrane region" description="Helical" evidence="6">
    <location>
        <begin position="12"/>
        <end position="34"/>
    </location>
</feature>
<evidence type="ECO:0000256" key="2">
    <source>
        <dbReference type="ARBA" id="ARBA00022692"/>
    </source>
</evidence>
<evidence type="ECO:0000256" key="6">
    <source>
        <dbReference type="SAM" id="Phobius"/>
    </source>
</evidence>
<name>A0A9N9CKH9_9GLOM</name>
<feature type="transmembrane region" description="Helical" evidence="6">
    <location>
        <begin position="292"/>
        <end position="312"/>
    </location>
</feature>
<dbReference type="Proteomes" id="UP000789342">
    <property type="component" value="Unassembled WGS sequence"/>
</dbReference>
<dbReference type="GO" id="GO:0005783">
    <property type="term" value="C:endoplasmic reticulum"/>
    <property type="evidence" value="ECO:0007669"/>
    <property type="project" value="TreeGrafter"/>
</dbReference>
<comment type="subcellular location">
    <subcellularLocation>
        <location evidence="1">Membrane</location>
        <topology evidence="1">Multi-pass membrane protein</topology>
    </subcellularLocation>
</comment>
<gene>
    <name evidence="7" type="ORF">AMORRO_LOCUS8036</name>
</gene>
<evidence type="ECO:0000256" key="5">
    <source>
        <dbReference type="SAM" id="MobiDB-lite"/>
    </source>
</evidence>
<evidence type="ECO:0000256" key="4">
    <source>
        <dbReference type="ARBA" id="ARBA00023136"/>
    </source>
</evidence>
<dbReference type="PANTHER" id="PTHR31794">
    <property type="entry name" value="AUXIN EFFLUX TRANSPORTER FAMILY PROTEIN (EUROFUNG)"/>
    <property type="match status" value="1"/>
</dbReference>
<dbReference type="EMBL" id="CAJVPV010006552">
    <property type="protein sequence ID" value="CAG8606813.1"/>
    <property type="molecule type" value="Genomic_DNA"/>
</dbReference>
<feature type="transmembrane region" description="Helical" evidence="6">
    <location>
        <begin position="324"/>
        <end position="344"/>
    </location>
</feature>
<dbReference type="AlphaFoldDB" id="A0A9N9CKH9"/>
<feature type="region of interest" description="Disordered" evidence="5">
    <location>
        <begin position="185"/>
        <end position="210"/>
    </location>
</feature>
<feature type="transmembrane region" description="Helical" evidence="6">
    <location>
        <begin position="252"/>
        <end position="272"/>
    </location>
</feature>
<dbReference type="Pfam" id="PF03547">
    <property type="entry name" value="Mem_trans"/>
    <property type="match status" value="1"/>
</dbReference>
<feature type="transmembrane region" description="Helical" evidence="6">
    <location>
        <begin position="46"/>
        <end position="64"/>
    </location>
</feature>
<feature type="transmembrane region" description="Helical" evidence="6">
    <location>
        <begin position="389"/>
        <end position="412"/>
    </location>
</feature>
<dbReference type="InterPro" id="IPR004776">
    <property type="entry name" value="Mem_transp_PIN-like"/>
</dbReference>